<dbReference type="InterPro" id="IPR000504">
    <property type="entry name" value="RRM_dom"/>
</dbReference>
<dbReference type="Pfam" id="PF01480">
    <property type="entry name" value="PWI"/>
    <property type="match status" value="1"/>
</dbReference>
<dbReference type="FunFam" id="1.20.1390.10:FF:000005">
    <property type="entry name" value="RNA binding (RRM/RBD/RNP motifs) family protein"/>
    <property type="match status" value="1"/>
</dbReference>
<evidence type="ECO:0000256" key="1">
    <source>
        <dbReference type="PROSITE-ProRule" id="PRU00176"/>
    </source>
</evidence>
<dbReference type="GO" id="GO:0043488">
    <property type="term" value="P:regulation of mRNA stability"/>
    <property type="evidence" value="ECO:0007669"/>
    <property type="project" value="InterPro"/>
</dbReference>
<dbReference type="STRING" id="3469.A0A4Y7LDP3"/>
<dbReference type="OrthoDB" id="4726at2759"/>
<protein>
    <recommendedName>
        <fullName evidence="3">RRM domain-containing protein</fullName>
    </recommendedName>
</protein>
<evidence type="ECO:0000313" key="4">
    <source>
        <dbReference type="EMBL" id="RZC83097.1"/>
    </source>
</evidence>
<sequence length="696" mass="77320">MEGGDYQAFNVNFSVDGAAKLKERVNQKLQEFMGDYTDDTLVEYVIVLLRNGRHKEEAKNELNVFLGSDSDSFVNWLWDHLSSNLHLYVQPQEHYLDGDRKGTVTSGDEVGNNDAHPFDIDLETNKSIKEPKSRRNREWKGLVRDVAEPPRLRSSEVESFHVEEKTHHKVSHLKRSHSPQPPVQKKRSRQDERQSKREVPSHPRMKAPSRLLQFAVRDAVGTIRSPILKAEPTVKRLWSVVSTSSGDTFQEHTHSQGIRSVARMSGAMATAMKASAEAAEDVSKVKGVKGSNVFDRLGHDMEALEMTNQKLDSSRALTADEHYEDFDHMQQVDHPSYIRSEDSGENMTMLDMKTNRADDYNSDAEYGNINGVGHRAVKASRSGTSLGNKEDSSLTVQCSVANKKDDVIRRRVKTQNPSSAVPNASRKIVNISVNVNTWKPPHYQASRDISEMEHLKAKIQENEVAARTVGVRVMKENNTTMAVNENEQPGFNMHKESQVNLSSTPGSFSAGRVPEDADSRAIFVNNVHFAATKDSLSLHFSKFGEVLKVVILTDATSGLSKGSAYIEFTRKEAADLALSLDGTSFMSRILKVVKKSSASLEVSPAMTRPHVVHASPFLAARVPRVPFPRAHAAAFRPRLPVKTGARSLQWKREHPEGSTNPRIGVPLSANNVPSPTARSLTYVRSEAKPVGNSGNP</sequence>
<reference evidence="4 5" key="1">
    <citation type="journal article" date="2018" name="Science">
        <title>The opium poppy genome and morphinan production.</title>
        <authorList>
            <person name="Guo L."/>
            <person name="Winzer T."/>
            <person name="Yang X."/>
            <person name="Li Y."/>
            <person name="Ning Z."/>
            <person name="He Z."/>
            <person name="Teodor R."/>
            <person name="Lu Y."/>
            <person name="Bowser T.A."/>
            <person name="Graham I.A."/>
            <person name="Ye K."/>
        </authorList>
    </citation>
    <scope>NUCLEOTIDE SEQUENCE [LARGE SCALE GENOMIC DNA]</scope>
    <source>
        <strain evidence="5">cv. HN1</strain>
        <tissue evidence="4">Leaves</tissue>
    </source>
</reference>
<dbReference type="GO" id="GO:0005634">
    <property type="term" value="C:nucleus"/>
    <property type="evidence" value="ECO:0007669"/>
    <property type="project" value="TreeGrafter"/>
</dbReference>
<feature type="region of interest" description="Disordered" evidence="2">
    <location>
        <begin position="153"/>
        <end position="210"/>
    </location>
</feature>
<evidence type="ECO:0000313" key="5">
    <source>
        <dbReference type="Proteomes" id="UP000316621"/>
    </source>
</evidence>
<proteinExistence type="predicted"/>
<feature type="compositionally biased region" description="Basic residues" evidence="2">
    <location>
        <begin position="167"/>
        <end position="177"/>
    </location>
</feature>
<dbReference type="Pfam" id="PF00076">
    <property type="entry name" value="RRM_1"/>
    <property type="match status" value="1"/>
</dbReference>
<dbReference type="Proteomes" id="UP000316621">
    <property type="component" value="Chromosome 11"/>
</dbReference>
<dbReference type="EMBL" id="CM010725">
    <property type="protein sequence ID" value="RZC83097.1"/>
    <property type="molecule type" value="Genomic_DNA"/>
</dbReference>
<dbReference type="InterPro" id="IPR012677">
    <property type="entry name" value="Nucleotide-bd_a/b_plait_sf"/>
</dbReference>
<dbReference type="Gramene" id="RZC83097">
    <property type="protein sequence ID" value="RZC83097"/>
    <property type="gene ID" value="C5167_045883"/>
</dbReference>
<evidence type="ECO:0000259" key="3">
    <source>
        <dbReference type="PROSITE" id="PS50102"/>
    </source>
</evidence>
<dbReference type="InterPro" id="IPR035979">
    <property type="entry name" value="RBD_domain_sf"/>
</dbReference>
<feature type="compositionally biased region" description="Basic and acidic residues" evidence="2">
    <location>
        <begin position="189"/>
        <end position="201"/>
    </location>
</feature>
<dbReference type="PANTHER" id="PTHR14738:SF32">
    <property type="entry name" value="RNA BINDING (RRM_RBD_RNP MOTIFS) FAMILY PROTEIN"/>
    <property type="match status" value="1"/>
</dbReference>
<dbReference type="AlphaFoldDB" id="A0A4Y7LDP3"/>
<name>A0A4Y7LDP3_PAPSO</name>
<dbReference type="PANTHER" id="PTHR14738">
    <property type="entry name" value="ZINC FINGER CCCH DOMAIN-CONTAINING PROTEIN 14"/>
    <property type="match status" value="1"/>
</dbReference>
<feature type="compositionally biased region" description="Polar residues" evidence="2">
    <location>
        <begin position="668"/>
        <end position="677"/>
    </location>
</feature>
<dbReference type="GO" id="GO:0008143">
    <property type="term" value="F:poly(A) binding"/>
    <property type="evidence" value="ECO:0007669"/>
    <property type="project" value="InterPro"/>
</dbReference>
<dbReference type="Gene3D" id="3.30.70.330">
    <property type="match status" value="1"/>
</dbReference>
<organism evidence="4 5">
    <name type="scientific">Papaver somniferum</name>
    <name type="common">Opium poppy</name>
    <dbReference type="NCBI Taxonomy" id="3469"/>
    <lineage>
        <taxon>Eukaryota</taxon>
        <taxon>Viridiplantae</taxon>
        <taxon>Streptophyta</taxon>
        <taxon>Embryophyta</taxon>
        <taxon>Tracheophyta</taxon>
        <taxon>Spermatophyta</taxon>
        <taxon>Magnoliopsida</taxon>
        <taxon>Ranunculales</taxon>
        <taxon>Papaveraceae</taxon>
        <taxon>Papaveroideae</taxon>
        <taxon>Papaver</taxon>
    </lineage>
</organism>
<accession>A0A4Y7LDP3</accession>
<feature type="compositionally biased region" description="Basic and acidic residues" evidence="2">
    <location>
        <begin position="153"/>
        <end position="166"/>
    </location>
</feature>
<dbReference type="SUPFAM" id="SSF54928">
    <property type="entry name" value="RNA-binding domain, RBD"/>
    <property type="match status" value="1"/>
</dbReference>
<dbReference type="InterPro" id="IPR040366">
    <property type="entry name" value="Nab2/ZC3H14"/>
</dbReference>
<dbReference type="OMA" id="NGRHKEE"/>
<feature type="domain" description="RRM" evidence="3">
    <location>
        <begin position="520"/>
        <end position="597"/>
    </location>
</feature>
<dbReference type="GO" id="GO:0005737">
    <property type="term" value="C:cytoplasm"/>
    <property type="evidence" value="ECO:0007669"/>
    <property type="project" value="TreeGrafter"/>
</dbReference>
<gene>
    <name evidence="4" type="ORF">C5167_045883</name>
</gene>
<dbReference type="InterPro" id="IPR002483">
    <property type="entry name" value="PWI_dom"/>
</dbReference>
<keyword evidence="1" id="KW-0694">RNA-binding</keyword>
<dbReference type="Gene3D" id="1.20.1390.10">
    <property type="entry name" value="PWI domain"/>
    <property type="match status" value="1"/>
</dbReference>
<evidence type="ECO:0000256" key="2">
    <source>
        <dbReference type="SAM" id="MobiDB-lite"/>
    </source>
</evidence>
<dbReference type="PROSITE" id="PS50102">
    <property type="entry name" value="RRM"/>
    <property type="match status" value="1"/>
</dbReference>
<feature type="region of interest" description="Disordered" evidence="2">
    <location>
        <begin position="101"/>
        <end position="137"/>
    </location>
</feature>
<dbReference type="SMART" id="SM00360">
    <property type="entry name" value="RRM"/>
    <property type="match status" value="1"/>
</dbReference>
<feature type="region of interest" description="Disordered" evidence="2">
    <location>
        <begin position="645"/>
        <end position="677"/>
    </location>
</feature>
<feature type="compositionally biased region" description="Basic and acidic residues" evidence="2">
    <location>
        <begin position="116"/>
        <end position="137"/>
    </location>
</feature>
<keyword evidence="5" id="KW-1185">Reference proteome</keyword>